<evidence type="ECO:0000256" key="3">
    <source>
        <dbReference type="ARBA" id="ARBA00022597"/>
    </source>
</evidence>
<feature type="domain" description="ABC transporter" evidence="9">
    <location>
        <begin position="7"/>
        <end position="251"/>
    </location>
</feature>
<dbReference type="STRING" id="1499967.U27_01561"/>
<name>A0A081CAQ5_VECG1</name>
<dbReference type="CDD" id="cd03215">
    <property type="entry name" value="ABC_Carb_Monos_II"/>
    <property type="match status" value="1"/>
</dbReference>
<evidence type="ECO:0000313" key="11">
    <source>
        <dbReference type="Proteomes" id="UP000030661"/>
    </source>
</evidence>
<dbReference type="InterPro" id="IPR003439">
    <property type="entry name" value="ABC_transporter-like_ATP-bd"/>
</dbReference>
<dbReference type="InterPro" id="IPR017871">
    <property type="entry name" value="ABC_transporter-like_CS"/>
</dbReference>
<keyword evidence="1" id="KW-0813">Transport</keyword>
<dbReference type="PROSITE" id="PS00211">
    <property type="entry name" value="ABC_TRANSPORTER_1"/>
    <property type="match status" value="1"/>
</dbReference>
<dbReference type="SUPFAM" id="SSF52540">
    <property type="entry name" value="P-loop containing nucleoside triphosphate hydrolases"/>
    <property type="match status" value="2"/>
</dbReference>
<evidence type="ECO:0000256" key="1">
    <source>
        <dbReference type="ARBA" id="ARBA00022448"/>
    </source>
</evidence>
<protein>
    <recommendedName>
        <fullName evidence="9">ABC transporter domain-containing protein</fullName>
    </recommendedName>
</protein>
<dbReference type="InterPro" id="IPR050107">
    <property type="entry name" value="ABC_carbohydrate_import_ATPase"/>
</dbReference>
<dbReference type="PANTHER" id="PTHR43790:SF3">
    <property type="entry name" value="D-ALLOSE IMPORT ATP-BINDING PROTEIN ALSA-RELATED"/>
    <property type="match status" value="1"/>
</dbReference>
<keyword evidence="4" id="KW-0677">Repeat</keyword>
<keyword evidence="6" id="KW-0067">ATP-binding</keyword>
<dbReference type="CDD" id="cd03216">
    <property type="entry name" value="ABC_Carb_Monos_I"/>
    <property type="match status" value="1"/>
</dbReference>
<evidence type="ECO:0000256" key="5">
    <source>
        <dbReference type="ARBA" id="ARBA00022741"/>
    </source>
</evidence>
<dbReference type="HOGENOM" id="CLU_000604_92_3_0"/>
<evidence type="ECO:0000313" key="10">
    <source>
        <dbReference type="EMBL" id="GAK61660.1"/>
    </source>
</evidence>
<gene>
    <name evidence="10" type="ORF">U27_01561</name>
</gene>
<keyword evidence="2" id="KW-1003">Cell membrane</keyword>
<reference evidence="10" key="1">
    <citation type="journal article" date="2015" name="PeerJ">
        <title>First genomic representation of candidate bacterial phylum KSB3 points to enhanced environmental sensing as a trigger of wastewater bulking.</title>
        <authorList>
            <person name="Sekiguchi Y."/>
            <person name="Ohashi A."/>
            <person name="Parks D.H."/>
            <person name="Yamauchi T."/>
            <person name="Tyson G.W."/>
            <person name="Hugenholtz P."/>
        </authorList>
    </citation>
    <scope>NUCLEOTIDE SEQUENCE [LARGE SCALE GENOMIC DNA]</scope>
</reference>
<keyword evidence="5" id="KW-0547">Nucleotide-binding</keyword>
<evidence type="ECO:0000256" key="7">
    <source>
        <dbReference type="ARBA" id="ARBA00022967"/>
    </source>
</evidence>
<dbReference type="eggNOG" id="COG1129">
    <property type="taxonomic scope" value="Bacteria"/>
</dbReference>
<dbReference type="EMBL" id="DF820481">
    <property type="protein sequence ID" value="GAK61660.1"/>
    <property type="molecule type" value="Genomic_DNA"/>
</dbReference>
<keyword evidence="11" id="KW-1185">Reference proteome</keyword>
<dbReference type="InterPro" id="IPR027417">
    <property type="entry name" value="P-loop_NTPase"/>
</dbReference>
<accession>A0A081CAQ5</accession>
<sequence>MDKEILFQVNGLGKKYNGTTALENIDMEIYKGEIVGLIGENGAGKSTLLRIIAGVEQPTAGTMQMHQKPYVCQNPIQANKMGIGMVFQEQSLIKNLTVSQNIFLGRESGYKKLGFMDWQAMNRDAQAALAAIGIEQIAPEKKVMSLTYSERQMVEIAKVFNMVGGKLGGGAVILLDEPTSVLNDTEIQQLFAEVERMKSDGNTVIFVSHRLDEVLHICDRIYIFKDGENAGVMNKQDATEQILYEKMVGRATTGEYFKIHRQTIPRHEVVLEVKQLGQRGAFKDVNFTLHKGEVLGIAGVVGSGKENLCAVICGDEDYDTGEVLLKGRPTRFSSPADALRAGILSVPKERREEGIVGILSIVENISLSNLKRLSQNGFISQKKQQATAQEWVAKLDIKCSGIKEHVEYLSGGNAQKVVFARAIFSATDILILNHPTRGVDVGAKEDIYHVIRDLSAQGIAVILLGDTLDECIGLSSKLLVMKDGVVLKEFDCPADHKPSQVDIVQFMM</sequence>
<keyword evidence="3" id="KW-0762">Sugar transport</keyword>
<dbReference type="GO" id="GO:0016887">
    <property type="term" value="F:ATP hydrolysis activity"/>
    <property type="evidence" value="ECO:0007669"/>
    <property type="project" value="InterPro"/>
</dbReference>
<organism evidence="10">
    <name type="scientific">Vecturithrix granuli</name>
    <dbReference type="NCBI Taxonomy" id="1499967"/>
    <lineage>
        <taxon>Bacteria</taxon>
        <taxon>Candidatus Moduliflexota</taxon>
        <taxon>Candidatus Vecturitrichia</taxon>
        <taxon>Candidatus Vecturitrichales</taxon>
        <taxon>Candidatus Vecturitrichaceae</taxon>
        <taxon>Candidatus Vecturithrix</taxon>
    </lineage>
</organism>
<evidence type="ECO:0000256" key="6">
    <source>
        <dbReference type="ARBA" id="ARBA00022840"/>
    </source>
</evidence>
<proteinExistence type="predicted"/>
<dbReference type="Gene3D" id="3.40.50.300">
    <property type="entry name" value="P-loop containing nucleotide triphosphate hydrolases"/>
    <property type="match status" value="2"/>
</dbReference>
<dbReference type="InterPro" id="IPR003593">
    <property type="entry name" value="AAA+_ATPase"/>
</dbReference>
<evidence type="ECO:0000259" key="9">
    <source>
        <dbReference type="PROSITE" id="PS50893"/>
    </source>
</evidence>
<dbReference type="PANTHER" id="PTHR43790">
    <property type="entry name" value="CARBOHYDRATE TRANSPORT ATP-BINDING PROTEIN MG119-RELATED"/>
    <property type="match status" value="1"/>
</dbReference>
<dbReference type="GO" id="GO:0005524">
    <property type="term" value="F:ATP binding"/>
    <property type="evidence" value="ECO:0007669"/>
    <property type="project" value="UniProtKB-KW"/>
</dbReference>
<evidence type="ECO:0000256" key="8">
    <source>
        <dbReference type="ARBA" id="ARBA00023136"/>
    </source>
</evidence>
<feature type="domain" description="ABC transporter" evidence="9">
    <location>
        <begin position="259"/>
        <end position="508"/>
    </location>
</feature>
<evidence type="ECO:0000256" key="2">
    <source>
        <dbReference type="ARBA" id="ARBA00022475"/>
    </source>
</evidence>
<dbReference type="Proteomes" id="UP000030661">
    <property type="component" value="Unassembled WGS sequence"/>
</dbReference>
<dbReference type="Pfam" id="PF00005">
    <property type="entry name" value="ABC_tran"/>
    <property type="match status" value="2"/>
</dbReference>
<evidence type="ECO:0000256" key="4">
    <source>
        <dbReference type="ARBA" id="ARBA00022737"/>
    </source>
</evidence>
<dbReference type="SMART" id="SM00382">
    <property type="entry name" value="AAA"/>
    <property type="match status" value="2"/>
</dbReference>
<dbReference type="AlphaFoldDB" id="A0A081CAQ5"/>
<keyword evidence="8" id="KW-0472">Membrane</keyword>
<keyword evidence="7" id="KW-1278">Translocase</keyword>
<dbReference type="PROSITE" id="PS50893">
    <property type="entry name" value="ABC_TRANSPORTER_2"/>
    <property type="match status" value="2"/>
</dbReference>